<dbReference type="InterPro" id="IPR017871">
    <property type="entry name" value="ABC_transporter-like_CS"/>
</dbReference>
<dbReference type="GO" id="GO:0005886">
    <property type="term" value="C:plasma membrane"/>
    <property type="evidence" value="ECO:0007669"/>
    <property type="project" value="TreeGrafter"/>
</dbReference>
<dbReference type="AlphaFoldDB" id="A0A2G9YY83"/>
<dbReference type="SUPFAM" id="SSF52540">
    <property type="entry name" value="P-loop containing nucleoside triphosphate hydrolases"/>
    <property type="match status" value="1"/>
</dbReference>
<dbReference type="Proteomes" id="UP000229952">
    <property type="component" value="Unassembled WGS sequence"/>
</dbReference>
<keyword evidence="1" id="KW-0813">Transport</keyword>
<evidence type="ECO:0000256" key="1">
    <source>
        <dbReference type="ARBA" id="ARBA00022448"/>
    </source>
</evidence>
<comment type="caution">
    <text evidence="5">The sequence shown here is derived from an EMBL/GenBank/DDBJ whole genome shotgun (WGS) entry which is preliminary data.</text>
</comment>
<keyword evidence="3 5" id="KW-0067">ATP-binding</keyword>
<dbReference type="InterPro" id="IPR015854">
    <property type="entry name" value="ABC_transpr_LolD-like"/>
</dbReference>
<evidence type="ECO:0000313" key="6">
    <source>
        <dbReference type="Proteomes" id="UP000229952"/>
    </source>
</evidence>
<dbReference type="GO" id="GO:0005524">
    <property type="term" value="F:ATP binding"/>
    <property type="evidence" value="ECO:0007669"/>
    <property type="project" value="UniProtKB-KW"/>
</dbReference>
<dbReference type="GO" id="GO:0016887">
    <property type="term" value="F:ATP hydrolysis activity"/>
    <property type="evidence" value="ECO:0007669"/>
    <property type="project" value="InterPro"/>
</dbReference>
<feature type="domain" description="ABC transporter" evidence="4">
    <location>
        <begin position="6"/>
        <end position="237"/>
    </location>
</feature>
<evidence type="ECO:0000256" key="2">
    <source>
        <dbReference type="ARBA" id="ARBA00022741"/>
    </source>
</evidence>
<evidence type="ECO:0000256" key="3">
    <source>
        <dbReference type="ARBA" id="ARBA00022840"/>
    </source>
</evidence>
<keyword evidence="5" id="KW-0449">Lipoprotein</keyword>
<dbReference type="PROSITE" id="PS50893">
    <property type="entry name" value="ABC_TRANSPORTER_2"/>
    <property type="match status" value="1"/>
</dbReference>
<gene>
    <name evidence="5" type="ORF">COX35_01830</name>
</gene>
<proteinExistence type="predicted"/>
<dbReference type="PANTHER" id="PTHR24220">
    <property type="entry name" value="IMPORT ATP-BINDING PROTEIN"/>
    <property type="match status" value="1"/>
</dbReference>
<dbReference type="EMBL" id="PCRQ01000050">
    <property type="protein sequence ID" value="PIP24224.1"/>
    <property type="molecule type" value="Genomic_DNA"/>
</dbReference>
<organism evidence="5 6">
    <name type="scientific">Candidatus Nealsonbacteria bacterium CG23_combo_of_CG06-09_8_20_14_all_37_18</name>
    <dbReference type="NCBI Taxonomy" id="1974720"/>
    <lineage>
        <taxon>Bacteria</taxon>
        <taxon>Candidatus Nealsoniibacteriota</taxon>
    </lineage>
</organism>
<protein>
    <submittedName>
        <fullName evidence="5">Lipoprotein-releasing system ATP-binding protein LolD</fullName>
    </submittedName>
</protein>
<accession>A0A2G9YY83</accession>
<evidence type="ECO:0000259" key="4">
    <source>
        <dbReference type="PROSITE" id="PS50893"/>
    </source>
</evidence>
<reference evidence="5 6" key="1">
    <citation type="submission" date="2017-09" db="EMBL/GenBank/DDBJ databases">
        <title>Depth-based differentiation of microbial function through sediment-hosted aquifers and enrichment of novel symbionts in the deep terrestrial subsurface.</title>
        <authorList>
            <person name="Probst A.J."/>
            <person name="Ladd B."/>
            <person name="Jarett J.K."/>
            <person name="Geller-Mcgrath D.E."/>
            <person name="Sieber C.M."/>
            <person name="Emerson J.B."/>
            <person name="Anantharaman K."/>
            <person name="Thomas B.C."/>
            <person name="Malmstrom R."/>
            <person name="Stieglmeier M."/>
            <person name="Klingl A."/>
            <person name="Woyke T."/>
            <person name="Ryan C.M."/>
            <person name="Banfield J.F."/>
        </authorList>
    </citation>
    <scope>NUCLEOTIDE SEQUENCE [LARGE SCALE GENOMIC DNA]</scope>
    <source>
        <strain evidence="5">CG23_combo_of_CG06-09_8_20_14_all_37_18</strain>
    </source>
</reference>
<dbReference type="FunFam" id="3.40.50.300:FF:000032">
    <property type="entry name" value="Export ABC transporter ATP-binding protein"/>
    <property type="match status" value="1"/>
</dbReference>
<dbReference type="SMART" id="SM00382">
    <property type="entry name" value="AAA"/>
    <property type="match status" value="1"/>
</dbReference>
<sequence>MPEPIIKLENVWKIYQLGKVELPALRGIDLEIAPGSFVSIMGPSGSGKSTLLNMIGALDFPTRGKVILKGKDIARLSEDELSLLRGKTMGFVFQEFNILPNLTALENVILPMIFQGVLSEKRKKRAKEILISVGLEDRISHQPAELSAGERQRVAIARAFANDPELVIADEPTGNLDSVTGKKIMEILTDFHQKEGKTIVVVTHDPNIASYSEKIVNIKDGQIIVNHKQAKEVLWAK</sequence>
<dbReference type="Gene3D" id="3.40.50.300">
    <property type="entry name" value="P-loop containing nucleotide triphosphate hydrolases"/>
    <property type="match status" value="1"/>
</dbReference>
<keyword evidence="2" id="KW-0547">Nucleotide-binding</keyword>
<dbReference type="GO" id="GO:0022857">
    <property type="term" value="F:transmembrane transporter activity"/>
    <property type="evidence" value="ECO:0007669"/>
    <property type="project" value="TreeGrafter"/>
</dbReference>
<dbReference type="PROSITE" id="PS00211">
    <property type="entry name" value="ABC_TRANSPORTER_1"/>
    <property type="match status" value="1"/>
</dbReference>
<dbReference type="InterPro" id="IPR017911">
    <property type="entry name" value="MacB-like_ATP-bd"/>
</dbReference>
<dbReference type="Pfam" id="PF00005">
    <property type="entry name" value="ABC_tran"/>
    <property type="match status" value="1"/>
</dbReference>
<dbReference type="InterPro" id="IPR003439">
    <property type="entry name" value="ABC_transporter-like_ATP-bd"/>
</dbReference>
<dbReference type="PANTHER" id="PTHR24220:SF86">
    <property type="entry name" value="ABC TRANSPORTER ABCH.1"/>
    <property type="match status" value="1"/>
</dbReference>
<dbReference type="InterPro" id="IPR003593">
    <property type="entry name" value="AAA+_ATPase"/>
</dbReference>
<dbReference type="InterPro" id="IPR027417">
    <property type="entry name" value="P-loop_NTPase"/>
</dbReference>
<evidence type="ECO:0000313" key="5">
    <source>
        <dbReference type="EMBL" id="PIP24224.1"/>
    </source>
</evidence>
<dbReference type="GO" id="GO:0098796">
    <property type="term" value="C:membrane protein complex"/>
    <property type="evidence" value="ECO:0007669"/>
    <property type="project" value="UniProtKB-ARBA"/>
</dbReference>
<name>A0A2G9YY83_9BACT</name>
<dbReference type="CDD" id="cd03255">
    <property type="entry name" value="ABC_MJ0796_LolCDE_FtsE"/>
    <property type="match status" value="1"/>
</dbReference>